<sequence length="2720" mass="300484">MASKSSGDLKPAADTNTFPVPYQISNQPDGSLPDMQDFGLKRVGSVEGGWYSLCPIKAGRALVKGETISACLVHRRTGELTRVDYTAKAGKLDATKWLEDFAEQVAKAGKPITAGGWSDDNGFSSSHEAPRLWCQADYRAFSTAPFSSNIIQVLACDDSFPLAKGKTLSLQVRDLKTQALHEQHLFTAEADSGWSKALCEQINRDSQLLRAGVLDAAACTVTPGDKGNAFWGAQHGELCVTLTEVDWWASDTLDGSALPSGGALHAWVYDAFSQHLLGHHAWTPSKAQSSSDKWLKPWATALAASEVAPYLRINTTTTMLEQRGDGLRIFATLPGEEHAVEGPLLESAFKAPTDAVLVTVRHPGNQALLHHALFRPQDCEKAPGNKADWVQALASFIEARKWPELCVKDGKQLWLPRYAEFQVALDNVGDGYGWSTEDYGVHLLNTDEWPSDEATAPVQITVKPAEGVTGVTINSAGAELAFRLDEAARKKGYRVMACLPRQEQAERLRETYNAYVDACVAEGTPIAATFAEVTTLDDPANVAKVLGQGEDSLDSSSLKSSPSDSFSSKLLRYCVYTQILIKHATVQTAFRTGDIGTYENYWKDVDENTYARFCNAILRDILSTFNPLRYENFKGDLAATEAEVVLNSNGVKHMFDSRLYGFLDKKIVLFSPLNTIETTADTVLKSAYKFAETITQKFNSEANVVAIVDTVIKAIGEVAEQMKAAISNSLATKLKEAEMEMEAEMEADIEEEMESAEQELKQLTYEVSVARLHHEFFLSQDTPPPVWPVSVTGDTITWQGPLANQTYDIYMDFPESERGKAASTVGHIGTLQATQLWHAPQSVSFHPAKALKEWKEISFLCEDYANTSRSELFDTTGHSESGVDPRTGLFHAHYPVASLQGLQGQGPACDLTLHYSALRANEAGLGDGWAWRFSSVQVRDRLLTLADGTQIKFTDAQWTDLGNGKALKLASCVARSNKDYSEFILDLPSGRQETLKKPAAKGSDSDEPNKAFHDLVVKTLKAIRDKSKPDFPAKPENWQQWVLMCVPWLYYAAAAIDYDEAVKAWEGDDNIKELKRRIAEYEEPFVLLLPSTIESPYGEQLTLEWKRQKGQFLLLAVNSGDEALFKAEYVTPQEKKASQVKMQVWPNSEAEKYEVNLALQGYLLRTLARMQNGKVLQQVDCDYDDDLALDRVLCGLRELDGSVECVKYQAATKKRGRPGLPRVKVHTLLPGDGHQNQVTTYRYDGEFLETDQRVVSVEYECDAHGAREQHLLVHGRVKHGSRFERFELLRGVASEQDQWLAFSTRKDEKKGDKHRLTKGYRYTGAGDEFVELLYALEAGAKSDEIVVKDGVVLIERQRELLEWILNKSDNADRPKLAASITRLLAGVARSERDALGRTVEVATQEEDLAGNIQRLYKSDEHTLYRCYYTEAGDNPVTLNTLEGLEDLPTLNCPFIPDYAAAPVMAEYQCDPFGNPKGLRLFGYRKVKRGTRDMLEQAEVVVIEGVKAQLKGDRLDAEAIWALAGASAPLLWRQRSTEITEVSAKTAQSKVMQWSVKDTQVTHLGQQRFELKNVQAFEDNPTNDGIVVRVLASTEAGTEQLSKELRSRHGRRRLERVERGEEVHWQYDALGRVTQETRYLVKAGGTGKDKDQKADEQTGTTYSADGKVATHTHANKDISRSYLDGLQRVWRREWRKHGTQHYVPLEQCSLQGLDASQLLASCNWDYLPGGQAVVEMTPAMLGVGPQAWMREQGGLDGPSMRNVLQALAKDEAPAVQNALVFEAPATQDITSQCLVELGLDDQCLFQRITDYSYCKNGTFEQVDRLTDPAGKTQMQLLRHFDSSGHVIKYERTLGKQTHTYSLDRDALGRVTQLTRPDKSTVAYSYHGLSNHATELKVDGKVVATQKVSKVSTLTSRTVGKRAYSFTDTTVTLPDETTLTTVQNAAGMSFKAQDQVLSSLTQKDNTLTLASAASDTAMSSGWTQAYCDVNLPGRQRVEQTSPRATRQGWRWQSLRGQTLASLRADGHWQRVFTDRLGRVLRTCQDHEEVLHRYDAQGRLQSRHAQALKAGSRWQVLSEYDGFGQEATRRFLSNGNECFKQCLTWRGDGRLASKTSYEKGAQLRTERFTYDALDRLEKYECEASAAKHCPQDAQGTPVKTQDFSWDTLNNLTQCVTTSFDGKTQTEDLAYAKTDPTQLTGITRGKDTHKVAWNDNGYLTNASGEHNFSYNAAGQLDKVHDSAGKLLARYEYDGSQRLAAQYFEGDKSTRELRYEGNELIGELRYDKAGKVSQRTSLTGGLAQYDENEVRWLIDDPQIGVAGQVKDGKLELAPLLPFGEGKALAGLVNGYNGMRRDPLTGHYHAGNGYRTYDPALRRYAQPDWLSPFGEGGVNDYAHCPDPVNLHDPSGAIMISRWDQSNQLASYQKALQDTQKMPVGGRWRGLAFSALVAVVGAVLTVFTGGMSAIVLGFVTVMSVLSFAFEVAAVFTADSNPELSRRLSIVSVTTGVLSTLGFSGLFKLSLKGLKLLAKGAKLLGKGAKVVWNATRTFARTGLKGLSGTGRAARAGAFADDALGGLGAPGKLGSIGRRLRYHLTETVVIGEKSTTNFARAGLAGEIGGYMQSKGLLSPVMQTRMSQVAAYVADITGNVLDANILQGTFQSSIDLEKQRLALQAEEQPERGAGGTVSVRNAGDSSSAQVPRLPSLGTVRHQLPPATHSVRFWW</sequence>
<dbReference type="PANTHER" id="PTHR32305">
    <property type="match status" value="1"/>
</dbReference>
<accession>A0A2V4IC93</accession>
<dbReference type="Gene3D" id="2.180.10.10">
    <property type="entry name" value="RHS repeat-associated core"/>
    <property type="match status" value="2"/>
</dbReference>
<feature type="transmembrane region" description="Helical" evidence="4">
    <location>
        <begin position="2463"/>
        <end position="2484"/>
    </location>
</feature>
<comment type="caution">
    <text evidence="6">The sequence shown here is derived from an EMBL/GenBank/DDBJ whole genome shotgun (WGS) entry which is preliminary data.</text>
</comment>
<evidence type="ECO:0000256" key="2">
    <source>
        <dbReference type="SAM" id="Coils"/>
    </source>
</evidence>
<reference evidence="6 7" key="1">
    <citation type="submission" date="2018-06" db="EMBL/GenBank/DDBJ databases">
        <title>Pseudomonas diversity within urban Lake Michigan freshwaters.</title>
        <authorList>
            <person name="Batrich M."/>
            <person name="Hatzopoulos T."/>
            <person name="Putonti C."/>
        </authorList>
    </citation>
    <scope>NUCLEOTIDE SEQUENCE [LARGE SCALE GENOMIC DNA]</scope>
    <source>
        <strain evidence="6 7">LBp-160603</strain>
    </source>
</reference>
<dbReference type="NCBIfam" id="TIGR03696">
    <property type="entry name" value="Rhs_assc_core"/>
    <property type="match status" value="1"/>
</dbReference>
<evidence type="ECO:0000259" key="5">
    <source>
        <dbReference type="Pfam" id="PF25023"/>
    </source>
</evidence>
<keyword evidence="4" id="KW-0812">Transmembrane</keyword>
<evidence type="ECO:0000313" key="6">
    <source>
        <dbReference type="EMBL" id="PYB84324.1"/>
    </source>
</evidence>
<name>A0A2V4IC93_9PSED</name>
<dbReference type="InterPro" id="IPR050708">
    <property type="entry name" value="T6SS_VgrG/RHS"/>
</dbReference>
<feature type="transmembrane region" description="Helical" evidence="4">
    <location>
        <begin position="2496"/>
        <end position="2515"/>
    </location>
</feature>
<keyword evidence="2" id="KW-0175">Coiled coil</keyword>
<feature type="transmembrane region" description="Helical" evidence="4">
    <location>
        <begin position="2437"/>
        <end position="2456"/>
    </location>
</feature>
<feature type="coiled-coil region" evidence="2">
    <location>
        <begin position="727"/>
        <end position="773"/>
    </location>
</feature>
<dbReference type="EMBL" id="QJRO01000003">
    <property type="protein sequence ID" value="PYB84324.1"/>
    <property type="molecule type" value="Genomic_DNA"/>
</dbReference>
<feature type="domain" description="Teneurin-like YD-shell" evidence="5">
    <location>
        <begin position="2070"/>
        <end position="2265"/>
    </location>
</feature>
<dbReference type="InterPro" id="IPR056823">
    <property type="entry name" value="TEN-like_YD-shell"/>
</dbReference>
<keyword evidence="1" id="KW-0677">Repeat</keyword>
<dbReference type="Gene3D" id="3.30.70.2150">
    <property type="match status" value="2"/>
</dbReference>
<feature type="region of interest" description="Disordered" evidence="3">
    <location>
        <begin position="1"/>
        <end position="20"/>
    </location>
</feature>
<dbReference type="InterPro" id="IPR022385">
    <property type="entry name" value="Rhs_assc_core"/>
</dbReference>
<organism evidence="6 7">
    <name type="scientific">Pseudomonas soli</name>
    <dbReference type="NCBI Taxonomy" id="1306993"/>
    <lineage>
        <taxon>Bacteria</taxon>
        <taxon>Pseudomonadati</taxon>
        <taxon>Pseudomonadota</taxon>
        <taxon>Gammaproteobacteria</taxon>
        <taxon>Pseudomonadales</taxon>
        <taxon>Pseudomonadaceae</taxon>
        <taxon>Pseudomonas</taxon>
    </lineage>
</organism>
<evidence type="ECO:0000256" key="3">
    <source>
        <dbReference type="SAM" id="MobiDB-lite"/>
    </source>
</evidence>
<keyword evidence="4" id="KW-1133">Transmembrane helix</keyword>
<evidence type="ECO:0000256" key="1">
    <source>
        <dbReference type="ARBA" id="ARBA00022737"/>
    </source>
</evidence>
<dbReference type="Proteomes" id="UP000247620">
    <property type="component" value="Unassembled WGS sequence"/>
</dbReference>
<proteinExistence type="predicted"/>
<dbReference type="Pfam" id="PF25023">
    <property type="entry name" value="TEN_YD-shell"/>
    <property type="match status" value="1"/>
</dbReference>
<gene>
    <name evidence="6" type="ORF">DMX07_07245</name>
</gene>
<dbReference type="PANTHER" id="PTHR32305:SF15">
    <property type="entry name" value="PROTEIN RHSA-RELATED"/>
    <property type="match status" value="1"/>
</dbReference>
<feature type="region of interest" description="Disordered" evidence="3">
    <location>
        <begin position="2671"/>
        <end position="2705"/>
    </location>
</feature>
<keyword evidence="4" id="KW-0472">Membrane</keyword>
<protein>
    <recommendedName>
        <fullName evidence="5">Teneurin-like YD-shell domain-containing protein</fullName>
    </recommendedName>
</protein>
<evidence type="ECO:0000313" key="7">
    <source>
        <dbReference type="Proteomes" id="UP000247620"/>
    </source>
</evidence>
<evidence type="ECO:0000256" key="4">
    <source>
        <dbReference type="SAM" id="Phobius"/>
    </source>
</evidence>